<feature type="transmembrane region" description="Helical" evidence="15">
    <location>
        <begin position="221"/>
        <end position="240"/>
    </location>
</feature>
<evidence type="ECO:0000256" key="11">
    <source>
        <dbReference type="ARBA" id="ARBA00023136"/>
    </source>
</evidence>
<comment type="similarity">
    <text evidence="4">In the C-terminal section; belongs to the protein kinase superfamily. Ser/Thr protein kinase family.</text>
</comment>
<evidence type="ECO:0000313" key="17">
    <source>
        <dbReference type="EMBL" id="CAL0307771.1"/>
    </source>
</evidence>
<dbReference type="Gene3D" id="3.30.200.20">
    <property type="entry name" value="Phosphorylase Kinase, domain 1"/>
    <property type="match status" value="1"/>
</dbReference>
<dbReference type="Proteomes" id="UP001497480">
    <property type="component" value="Unassembled WGS sequence"/>
</dbReference>
<evidence type="ECO:0000256" key="1">
    <source>
        <dbReference type="ARBA" id="ARBA00004479"/>
    </source>
</evidence>
<keyword evidence="10 15" id="KW-1133">Transmembrane helix</keyword>
<dbReference type="InterPro" id="IPR013320">
    <property type="entry name" value="ConA-like_dom_sf"/>
</dbReference>
<dbReference type="Gene3D" id="2.60.120.200">
    <property type="match status" value="1"/>
</dbReference>
<name>A0AAV1WF85_LUPLU</name>
<dbReference type="AlphaFoldDB" id="A0AAV1WF85"/>
<comment type="similarity">
    <text evidence="2">Belongs to the leguminous lectin family.</text>
</comment>
<dbReference type="GO" id="GO:0051707">
    <property type="term" value="P:response to other organism"/>
    <property type="evidence" value="ECO:0007669"/>
    <property type="project" value="UniProtKB-ARBA"/>
</dbReference>
<dbReference type="InterPro" id="IPR011009">
    <property type="entry name" value="Kinase-like_dom_sf"/>
</dbReference>
<keyword evidence="9" id="KW-0067">ATP-binding</keyword>
<dbReference type="SUPFAM" id="SSF56112">
    <property type="entry name" value="Protein kinase-like (PK-like)"/>
    <property type="match status" value="1"/>
</dbReference>
<evidence type="ECO:0000256" key="7">
    <source>
        <dbReference type="ARBA" id="ARBA00022734"/>
    </source>
</evidence>
<evidence type="ECO:0000256" key="9">
    <source>
        <dbReference type="ARBA" id="ARBA00022840"/>
    </source>
</evidence>
<evidence type="ECO:0000313" key="18">
    <source>
        <dbReference type="Proteomes" id="UP001497480"/>
    </source>
</evidence>
<dbReference type="EMBL" id="CAXHTB010000006">
    <property type="protein sequence ID" value="CAL0307771.1"/>
    <property type="molecule type" value="Genomic_DNA"/>
</dbReference>
<dbReference type="InterPro" id="IPR050528">
    <property type="entry name" value="L-type_Lectin-RKs"/>
</dbReference>
<proteinExistence type="inferred from homology"/>
<comment type="caution">
    <text evidence="17">The sequence shown here is derived from an EMBL/GenBank/DDBJ whole genome shotgun (WGS) entry which is preliminary data.</text>
</comment>
<keyword evidence="6" id="KW-0732">Signal</keyword>
<evidence type="ECO:0000256" key="10">
    <source>
        <dbReference type="ARBA" id="ARBA00022989"/>
    </source>
</evidence>
<keyword evidence="18" id="KW-1185">Reference proteome</keyword>
<dbReference type="GO" id="GO:0006952">
    <property type="term" value="P:defense response"/>
    <property type="evidence" value="ECO:0007669"/>
    <property type="project" value="UniProtKB-ARBA"/>
</dbReference>
<sequence length="553" mass="61485">MNQKAKISNISQVQDSTPSRSGSGDGSALTFILVPDEFTVGRLGPFLGMPNGTTCENGNKALAIDFVTTTKKPELVDSTNNENKYLGTTFSARFINVSDVGVPLKDGFVHYVWITYDGPKKIMDIRLGTEREKFPFKPIFSEAIDLSPNLNEYMFVGFSASTGNNDQIHSILSWNFTSTSKAFIGFPSAESCESKVSVQNATTEKTPNNKNPKKDEIPPTFYIFMGGVALAAIVGFSFILKRRGNAAKPNNSSDAKVHPPNKPSQFTFSEFSLATRSFSEMEFLGGDTRGKYYKGKLSNGSSVAVKRFSNDFLNTHTSYRRRLLKEIATISNIRHPNLVLVKGWCEDNDEIMVAYEFVHNGSLEKWLFGTGVLPWARRLKVIKDVADGLKFLHTRKLAHKNLKCSSVFLDLSLRAVLGDFGFVLMGAEAIKSESLVSISADVFEFGVLVLEIVSGRKRVEKGMHEEKAIEVNLLDYAWKLHDTNEKVKLVDRKMGPLINMEQAIRVVEIGLVCTLKEKEGRPSMQEVVEFLLSRDKPIPNLPTTSHGALHKLK</sequence>
<evidence type="ECO:0000256" key="13">
    <source>
        <dbReference type="ARBA" id="ARBA00023211"/>
    </source>
</evidence>
<dbReference type="GO" id="GO:0016020">
    <property type="term" value="C:membrane"/>
    <property type="evidence" value="ECO:0007669"/>
    <property type="project" value="UniProtKB-SubCell"/>
</dbReference>
<evidence type="ECO:0000259" key="16">
    <source>
        <dbReference type="PROSITE" id="PS50011"/>
    </source>
</evidence>
<evidence type="ECO:0000256" key="2">
    <source>
        <dbReference type="ARBA" id="ARBA00007606"/>
    </source>
</evidence>
<keyword evidence="12" id="KW-0675">Receptor</keyword>
<comment type="similarity">
    <text evidence="3">In the N-terminal section; belongs to the leguminous lectin family.</text>
</comment>
<gene>
    <name evidence="17" type="ORF">LLUT_LOCUS8831</name>
</gene>
<evidence type="ECO:0000256" key="4">
    <source>
        <dbReference type="ARBA" id="ARBA00010217"/>
    </source>
</evidence>
<accession>A0AAV1WF85</accession>
<dbReference type="Pfam" id="PF00139">
    <property type="entry name" value="Lectin_legB"/>
    <property type="match status" value="1"/>
</dbReference>
<dbReference type="InterPro" id="IPR001220">
    <property type="entry name" value="Legume_lectin_dom"/>
</dbReference>
<dbReference type="InterPro" id="IPR000719">
    <property type="entry name" value="Prot_kinase_dom"/>
</dbReference>
<reference evidence="17 18" key="1">
    <citation type="submission" date="2024-03" db="EMBL/GenBank/DDBJ databases">
        <authorList>
            <person name="Martinez-Hernandez J."/>
        </authorList>
    </citation>
    <scope>NUCLEOTIDE SEQUENCE [LARGE SCALE GENOMIC DNA]</scope>
</reference>
<dbReference type="GO" id="GO:0005524">
    <property type="term" value="F:ATP binding"/>
    <property type="evidence" value="ECO:0007669"/>
    <property type="project" value="UniProtKB-KW"/>
</dbReference>
<evidence type="ECO:0000256" key="6">
    <source>
        <dbReference type="ARBA" id="ARBA00022729"/>
    </source>
</evidence>
<feature type="region of interest" description="Disordered" evidence="14">
    <location>
        <begin position="1"/>
        <end position="25"/>
    </location>
</feature>
<dbReference type="SUPFAM" id="SSF49899">
    <property type="entry name" value="Concanavalin A-like lectins/glucanases"/>
    <property type="match status" value="1"/>
</dbReference>
<keyword evidence="5 15" id="KW-0812">Transmembrane</keyword>
<evidence type="ECO:0000256" key="3">
    <source>
        <dbReference type="ARBA" id="ARBA00008536"/>
    </source>
</evidence>
<feature type="domain" description="Protein kinase" evidence="16">
    <location>
        <begin position="278"/>
        <end position="531"/>
    </location>
</feature>
<protein>
    <recommendedName>
        <fullName evidence="16">Protein kinase domain-containing protein</fullName>
    </recommendedName>
</protein>
<feature type="compositionally biased region" description="Polar residues" evidence="14">
    <location>
        <begin position="1"/>
        <end position="22"/>
    </location>
</feature>
<dbReference type="Pfam" id="PF07714">
    <property type="entry name" value="PK_Tyr_Ser-Thr"/>
    <property type="match status" value="1"/>
</dbReference>
<dbReference type="Gene3D" id="1.10.510.10">
    <property type="entry name" value="Transferase(Phosphotransferase) domain 1"/>
    <property type="match status" value="1"/>
</dbReference>
<keyword evidence="7" id="KW-0430">Lectin</keyword>
<evidence type="ECO:0000256" key="15">
    <source>
        <dbReference type="SAM" id="Phobius"/>
    </source>
</evidence>
<evidence type="ECO:0000256" key="5">
    <source>
        <dbReference type="ARBA" id="ARBA00022692"/>
    </source>
</evidence>
<evidence type="ECO:0000256" key="8">
    <source>
        <dbReference type="ARBA" id="ARBA00022741"/>
    </source>
</evidence>
<dbReference type="PROSITE" id="PS50011">
    <property type="entry name" value="PROTEIN_KINASE_DOM"/>
    <property type="match status" value="1"/>
</dbReference>
<dbReference type="GO" id="GO:0030246">
    <property type="term" value="F:carbohydrate binding"/>
    <property type="evidence" value="ECO:0007669"/>
    <property type="project" value="UniProtKB-KW"/>
</dbReference>
<keyword evidence="11 15" id="KW-0472">Membrane</keyword>
<comment type="subcellular location">
    <subcellularLocation>
        <location evidence="1">Membrane</location>
        <topology evidence="1">Single-pass type I membrane protein</topology>
    </subcellularLocation>
</comment>
<dbReference type="GO" id="GO:0004672">
    <property type="term" value="F:protein kinase activity"/>
    <property type="evidence" value="ECO:0007669"/>
    <property type="project" value="InterPro"/>
</dbReference>
<keyword evidence="13" id="KW-0464">Manganese</keyword>
<evidence type="ECO:0000256" key="12">
    <source>
        <dbReference type="ARBA" id="ARBA00023170"/>
    </source>
</evidence>
<dbReference type="PANTHER" id="PTHR27007">
    <property type="match status" value="1"/>
</dbReference>
<keyword evidence="8" id="KW-0547">Nucleotide-binding</keyword>
<evidence type="ECO:0000256" key="14">
    <source>
        <dbReference type="SAM" id="MobiDB-lite"/>
    </source>
</evidence>
<organism evidence="17 18">
    <name type="scientific">Lupinus luteus</name>
    <name type="common">European yellow lupine</name>
    <dbReference type="NCBI Taxonomy" id="3873"/>
    <lineage>
        <taxon>Eukaryota</taxon>
        <taxon>Viridiplantae</taxon>
        <taxon>Streptophyta</taxon>
        <taxon>Embryophyta</taxon>
        <taxon>Tracheophyta</taxon>
        <taxon>Spermatophyta</taxon>
        <taxon>Magnoliopsida</taxon>
        <taxon>eudicotyledons</taxon>
        <taxon>Gunneridae</taxon>
        <taxon>Pentapetalae</taxon>
        <taxon>rosids</taxon>
        <taxon>fabids</taxon>
        <taxon>Fabales</taxon>
        <taxon>Fabaceae</taxon>
        <taxon>Papilionoideae</taxon>
        <taxon>50 kb inversion clade</taxon>
        <taxon>genistoids sensu lato</taxon>
        <taxon>core genistoids</taxon>
        <taxon>Genisteae</taxon>
        <taxon>Lupinus</taxon>
    </lineage>
</organism>
<dbReference type="InterPro" id="IPR001245">
    <property type="entry name" value="Ser-Thr/Tyr_kinase_cat_dom"/>
</dbReference>